<gene>
    <name evidence="8" type="ORF">ACFPFU_06665</name>
</gene>
<reference evidence="9" key="1">
    <citation type="journal article" date="2019" name="Int. J. Syst. Evol. Microbiol.">
        <title>The Global Catalogue of Microorganisms (GCM) 10K type strain sequencing project: providing services to taxonomists for standard genome sequencing and annotation.</title>
        <authorList>
            <consortium name="The Broad Institute Genomics Platform"/>
            <consortium name="The Broad Institute Genome Sequencing Center for Infectious Disease"/>
            <person name="Wu L."/>
            <person name="Ma J."/>
        </authorList>
    </citation>
    <scope>NUCLEOTIDE SEQUENCE [LARGE SCALE GENOMIC DNA]</scope>
    <source>
        <strain evidence="9">CGMCC 4.7466</strain>
    </source>
</reference>
<dbReference type="SUPFAM" id="SSF51445">
    <property type="entry name" value="(Trans)glycosidases"/>
    <property type="match status" value="1"/>
</dbReference>
<dbReference type="Gene3D" id="2.60.120.260">
    <property type="entry name" value="Galactose-binding domain-like"/>
    <property type="match status" value="1"/>
</dbReference>
<dbReference type="InterPro" id="IPR050386">
    <property type="entry name" value="Glycosyl_hydrolase_5"/>
</dbReference>
<dbReference type="NCBIfam" id="TIGR04183">
    <property type="entry name" value="Por_Secre_tail"/>
    <property type="match status" value="1"/>
</dbReference>
<dbReference type="Pfam" id="PF00150">
    <property type="entry name" value="Cellulase"/>
    <property type="match status" value="1"/>
</dbReference>
<evidence type="ECO:0000259" key="6">
    <source>
        <dbReference type="Pfam" id="PF00150"/>
    </source>
</evidence>
<evidence type="ECO:0000256" key="4">
    <source>
        <dbReference type="RuleBase" id="RU361153"/>
    </source>
</evidence>
<dbReference type="Pfam" id="PF02018">
    <property type="entry name" value="CBM_4_9"/>
    <property type="match status" value="1"/>
</dbReference>
<protein>
    <submittedName>
        <fullName evidence="8">Cellulase family glycosylhydrolase</fullName>
    </submittedName>
</protein>
<dbReference type="InterPro" id="IPR008979">
    <property type="entry name" value="Galactose-bd-like_sf"/>
</dbReference>
<sequence length="575" mass="66075">MKKLVLFFLFLSQALMGQTVSVAEINQKLGKGINMGNMFEAPSEEEWGNPFREDYFAMIADLGFDHVRIPIRWDTPVRTQMTPPYTIHPDFLQRIQEVVALALAEGLMVIINMHHHDELFQQPNAHKDRFLAQWEQISDYFKEYPETLLFEVMNEPHGQLTPDSWNVFFADALAEIRKTNPTRAVLMGTADFGGIGGIFYLDPPEDDHIIVTVHYYNPFPFTHQGAEWVGEQSQAWLGTRWYDLEYERKTVMQEMEAVVNFSNERNIPIHMGEFGAYSQADMESRRLWTGFVARYFESLGFSWAYWEWCAGFGIYDPESDSYREPLVEALLHASLGEPREAYPQIIYESNFSGSNDGWSLFLQQGTQATLSREDGGLKLEISQPGHENWYVQLARGDFSLEMGKIYRASFVARSEEPLPVTHYLGKASSPFNAYTGYRDFVIQPEEREYAYVFNMNDADDPAARMVLDLGSKATNIRLDSFKLEQLNFLIASIPELTDKQTVKTYPNPVERWLYLEVPMTNVQADVIALSGKQMDSFVISDTHSAIDLGNLPTGVYVLRLVKGNRWQTHLRLIKK</sequence>
<evidence type="ECO:0000313" key="8">
    <source>
        <dbReference type="EMBL" id="MFC4871360.1"/>
    </source>
</evidence>
<keyword evidence="1 5" id="KW-0732">Signal</keyword>
<comment type="similarity">
    <text evidence="4">Belongs to the glycosyl hydrolase 5 (cellulase A) family.</text>
</comment>
<dbReference type="PANTHER" id="PTHR31297">
    <property type="entry name" value="GLUCAN ENDO-1,6-BETA-GLUCOSIDASE B"/>
    <property type="match status" value="1"/>
</dbReference>
<dbReference type="InterPro" id="IPR001547">
    <property type="entry name" value="Glyco_hydro_5"/>
</dbReference>
<dbReference type="PANTHER" id="PTHR31297:SF17">
    <property type="entry name" value="ENDOGLUCANASE"/>
    <property type="match status" value="1"/>
</dbReference>
<dbReference type="InterPro" id="IPR018087">
    <property type="entry name" value="Glyco_hydro_5_CS"/>
</dbReference>
<name>A0ABV9SY78_9BACT</name>
<comment type="caution">
    <text evidence="8">The sequence shown here is derived from an EMBL/GenBank/DDBJ whole genome shotgun (WGS) entry which is preliminary data.</text>
</comment>
<evidence type="ECO:0000259" key="7">
    <source>
        <dbReference type="Pfam" id="PF02018"/>
    </source>
</evidence>
<evidence type="ECO:0000256" key="5">
    <source>
        <dbReference type="SAM" id="SignalP"/>
    </source>
</evidence>
<dbReference type="PROSITE" id="PS00659">
    <property type="entry name" value="GLYCOSYL_HYDROL_F5"/>
    <property type="match status" value="1"/>
</dbReference>
<proteinExistence type="inferred from homology"/>
<dbReference type="InterPro" id="IPR026444">
    <property type="entry name" value="Secre_tail"/>
</dbReference>
<evidence type="ECO:0000256" key="1">
    <source>
        <dbReference type="ARBA" id="ARBA00022729"/>
    </source>
</evidence>
<dbReference type="InterPro" id="IPR003305">
    <property type="entry name" value="CenC_carb-bd"/>
</dbReference>
<evidence type="ECO:0000256" key="2">
    <source>
        <dbReference type="ARBA" id="ARBA00022801"/>
    </source>
</evidence>
<dbReference type="SUPFAM" id="SSF49785">
    <property type="entry name" value="Galactose-binding domain-like"/>
    <property type="match status" value="1"/>
</dbReference>
<feature type="chain" id="PRO_5045141897" evidence="5">
    <location>
        <begin position="18"/>
        <end position="575"/>
    </location>
</feature>
<keyword evidence="2 4" id="KW-0378">Hydrolase</keyword>
<feature type="domain" description="Glycoside hydrolase family 5" evidence="6">
    <location>
        <begin position="42"/>
        <end position="310"/>
    </location>
</feature>
<evidence type="ECO:0000256" key="3">
    <source>
        <dbReference type="ARBA" id="ARBA00023295"/>
    </source>
</evidence>
<dbReference type="RefSeq" id="WP_377062748.1">
    <property type="nucleotide sequence ID" value="NZ_JBHSJJ010000003.1"/>
</dbReference>
<dbReference type="Gene3D" id="3.20.20.80">
    <property type="entry name" value="Glycosidases"/>
    <property type="match status" value="1"/>
</dbReference>
<organism evidence="8 9">
    <name type="scientific">Negadavirga shengliensis</name>
    <dbReference type="NCBI Taxonomy" id="1389218"/>
    <lineage>
        <taxon>Bacteria</taxon>
        <taxon>Pseudomonadati</taxon>
        <taxon>Bacteroidota</taxon>
        <taxon>Cytophagia</taxon>
        <taxon>Cytophagales</taxon>
        <taxon>Cyclobacteriaceae</taxon>
        <taxon>Negadavirga</taxon>
    </lineage>
</organism>
<evidence type="ECO:0000313" key="9">
    <source>
        <dbReference type="Proteomes" id="UP001595818"/>
    </source>
</evidence>
<dbReference type="InterPro" id="IPR017853">
    <property type="entry name" value="GH"/>
</dbReference>
<accession>A0ABV9SY78</accession>
<dbReference type="Proteomes" id="UP001595818">
    <property type="component" value="Unassembled WGS sequence"/>
</dbReference>
<feature type="domain" description="CBM-cenC" evidence="7">
    <location>
        <begin position="345"/>
        <end position="470"/>
    </location>
</feature>
<keyword evidence="3 4" id="KW-0326">Glycosidase</keyword>
<keyword evidence="9" id="KW-1185">Reference proteome</keyword>
<feature type="signal peptide" evidence="5">
    <location>
        <begin position="1"/>
        <end position="17"/>
    </location>
</feature>
<dbReference type="EMBL" id="JBHSJJ010000003">
    <property type="protein sequence ID" value="MFC4871360.1"/>
    <property type="molecule type" value="Genomic_DNA"/>
</dbReference>